<dbReference type="SUPFAM" id="SSF55729">
    <property type="entry name" value="Acyl-CoA N-acyltransferases (Nat)"/>
    <property type="match status" value="1"/>
</dbReference>
<dbReference type="GO" id="GO:0016747">
    <property type="term" value="F:acyltransferase activity, transferring groups other than amino-acyl groups"/>
    <property type="evidence" value="ECO:0007669"/>
    <property type="project" value="InterPro"/>
</dbReference>
<dbReference type="Pfam" id="PF13302">
    <property type="entry name" value="Acetyltransf_3"/>
    <property type="match status" value="1"/>
</dbReference>
<evidence type="ECO:0000313" key="3">
    <source>
        <dbReference type="Proteomes" id="UP000537592"/>
    </source>
</evidence>
<dbReference type="RefSeq" id="WP_183752374.1">
    <property type="nucleotide sequence ID" value="NZ_JACICC010000004.1"/>
</dbReference>
<accession>A0A7W6EH52</accession>
<organism evidence="2 3">
    <name type="scientific">Pseudochelatococcus contaminans</name>
    <dbReference type="NCBI Taxonomy" id="1538103"/>
    <lineage>
        <taxon>Bacteria</taxon>
        <taxon>Pseudomonadati</taxon>
        <taxon>Pseudomonadota</taxon>
        <taxon>Alphaproteobacteria</taxon>
        <taxon>Hyphomicrobiales</taxon>
        <taxon>Chelatococcaceae</taxon>
        <taxon>Pseudochelatococcus</taxon>
    </lineage>
</organism>
<comment type="caution">
    <text evidence="2">The sequence shown here is derived from an EMBL/GenBank/DDBJ whole genome shotgun (WGS) entry which is preliminary data.</text>
</comment>
<dbReference type="Proteomes" id="UP000537592">
    <property type="component" value="Unassembled WGS sequence"/>
</dbReference>
<reference evidence="2 3" key="1">
    <citation type="submission" date="2020-08" db="EMBL/GenBank/DDBJ databases">
        <title>Genomic Encyclopedia of Type Strains, Phase IV (KMG-IV): sequencing the most valuable type-strain genomes for metagenomic binning, comparative biology and taxonomic classification.</title>
        <authorList>
            <person name="Goeker M."/>
        </authorList>
    </citation>
    <scope>NUCLEOTIDE SEQUENCE [LARGE SCALE GENOMIC DNA]</scope>
    <source>
        <strain evidence="2 3">DSM 28760</strain>
    </source>
</reference>
<gene>
    <name evidence="2" type="ORF">FHS81_001941</name>
</gene>
<keyword evidence="2" id="KW-0808">Transferase</keyword>
<dbReference type="Gene3D" id="3.40.630.30">
    <property type="match status" value="1"/>
</dbReference>
<dbReference type="EMBL" id="JACICC010000004">
    <property type="protein sequence ID" value="MBB3809853.1"/>
    <property type="molecule type" value="Genomic_DNA"/>
</dbReference>
<dbReference type="AlphaFoldDB" id="A0A7W6EH52"/>
<dbReference type="PROSITE" id="PS51186">
    <property type="entry name" value="GNAT"/>
    <property type="match status" value="1"/>
</dbReference>
<sequence>MLNEAITTDRLILRPVCKDDAPALNVLMTRGVAQRLSNVPWPCKIDDTYEYLARAARENTRGDGAHFVIEDRNEPCGAISLQQRDGALTLGYWLGESWWGRGLMSEAVETFVDTFFTLHDVVHITSGVFAGNHAAIRVQEKLGFVIVGETPRYSRSLDCTLPHLDTVLGRARRIPALVA</sequence>
<keyword evidence="3" id="KW-1185">Reference proteome</keyword>
<protein>
    <submittedName>
        <fullName evidence="2">RimJ/RimL family protein N-acetyltransferase</fullName>
    </submittedName>
</protein>
<dbReference type="InterPro" id="IPR000182">
    <property type="entry name" value="GNAT_dom"/>
</dbReference>
<evidence type="ECO:0000313" key="2">
    <source>
        <dbReference type="EMBL" id="MBB3809853.1"/>
    </source>
</evidence>
<name>A0A7W6EH52_9HYPH</name>
<proteinExistence type="predicted"/>
<dbReference type="InterPro" id="IPR016181">
    <property type="entry name" value="Acyl_CoA_acyltransferase"/>
</dbReference>
<evidence type="ECO:0000259" key="1">
    <source>
        <dbReference type="PROSITE" id="PS51186"/>
    </source>
</evidence>
<dbReference type="PANTHER" id="PTHR43792">
    <property type="entry name" value="GNAT FAMILY, PUTATIVE (AFU_ORTHOLOGUE AFUA_3G00765)-RELATED-RELATED"/>
    <property type="match status" value="1"/>
</dbReference>
<dbReference type="InterPro" id="IPR051531">
    <property type="entry name" value="N-acetyltransferase"/>
</dbReference>
<feature type="domain" description="N-acetyltransferase" evidence="1">
    <location>
        <begin position="11"/>
        <end position="162"/>
    </location>
</feature>